<name>A0A935K708_9RHOO</name>
<dbReference type="InterPro" id="IPR010239">
    <property type="entry name" value="CHP02001"/>
</dbReference>
<dbReference type="AlphaFoldDB" id="A0A935K708"/>
<organism evidence="2 3">
    <name type="scientific">Candidatus Dechloromonas phosphorivorans</name>
    <dbReference type="NCBI Taxonomy" id="2899244"/>
    <lineage>
        <taxon>Bacteria</taxon>
        <taxon>Pseudomonadati</taxon>
        <taxon>Pseudomonadota</taxon>
        <taxon>Betaproteobacteria</taxon>
        <taxon>Rhodocyclales</taxon>
        <taxon>Azonexaceae</taxon>
        <taxon>Dechloromonas</taxon>
    </lineage>
</organism>
<protein>
    <recommendedName>
        <fullName evidence="4">Porin</fullName>
    </recommendedName>
</protein>
<feature type="chain" id="PRO_5037175425" description="Porin" evidence="1">
    <location>
        <begin position="16"/>
        <end position="270"/>
    </location>
</feature>
<sequence>MALALVGAFAAPAFAQTAAAPAAPAEEAKGPHTLTANVGLFSEYRFRGIAQTAFRPALQGGFDYAHESGFYVGNWNSNVDPSAGYPDGNLEMDFYGGFKPTFGDFGLDIGGIIYYYPGSSVNGGKNNGETVTNKELYLGASWKFLSAKVFYSVDDYFSMRGWDNTFSANGKSTKGTYYGDLSANFDLGDGWGINAHVGYTDVKNAYNADYTDWKLGVTKDFSGWVVGASYIGTDAKGGTQGVQPYRFTKSSGYTYDSGKDTVVVSVSRTF</sequence>
<dbReference type="EMBL" id="JADJMS010000001">
    <property type="protein sequence ID" value="MBK7413760.1"/>
    <property type="molecule type" value="Genomic_DNA"/>
</dbReference>
<evidence type="ECO:0008006" key="4">
    <source>
        <dbReference type="Google" id="ProtNLM"/>
    </source>
</evidence>
<evidence type="ECO:0000313" key="3">
    <source>
        <dbReference type="Proteomes" id="UP000739411"/>
    </source>
</evidence>
<gene>
    <name evidence="2" type="ORF">IPJ38_00040</name>
</gene>
<dbReference type="NCBIfam" id="TIGR02001">
    <property type="entry name" value="gcw_chp"/>
    <property type="match status" value="1"/>
</dbReference>
<accession>A0A935K708</accession>
<dbReference type="Pfam" id="PF09694">
    <property type="entry name" value="Gcw_chp"/>
    <property type="match status" value="1"/>
</dbReference>
<evidence type="ECO:0000313" key="2">
    <source>
        <dbReference type="EMBL" id="MBK7413760.1"/>
    </source>
</evidence>
<evidence type="ECO:0000256" key="1">
    <source>
        <dbReference type="SAM" id="SignalP"/>
    </source>
</evidence>
<dbReference type="Proteomes" id="UP000739411">
    <property type="component" value="Unassembled WGS sequence"/>
</dbReference>
<proteinExistence type="predicted"/>
<keyword evidence="1" id="KW-0732">Signal</keyword>
<comment type="caution">
    <text evidence="2">The sequence shown here is derived from an EMBL/GenBank/DDBJ whole genome shotgun (WGS) entry which is preliminary data.</text>
</comment>
<feature type="signal peptide" evidence="1">
    <location>
        <begin position="1"/>
        <end position="15"/>
    </location>
</feature>
<reference evidence="2 3" key="1">
    <citation type="submission" date="2020-10" db="EMBL/GenBank/DDBJ databases">
        <title>Connecting structure to function with the recovery of over 1000 high-quality activated sludge metagenome-assembled genomes encoding full-length rRNA genes using long-read sequencing.</title>
        <authorList>
            <person name="Singleton C.M."/>
            <person name="Petriglieri F."/>
            <person name="Kristensen J.M."/>
            <person name="Kirkegaard R.H."/>
            <person name="Michaelsen T.Y."/>
            <person name="Andersen M.H."/>
            <person name="Karst S.M."/>
            <person name="Dueholm M.S."/>
            <person name="Nielsen P.H."/>
            <person name="Albertsen M."/>
        </authorList>
    </citation>
    <scope>NUCLEOTIDE SEQUENCE [LARGE SCALE GENOMIC DNA]</scope>
    <source>
        <strain evidence="2">EsbW_18-Q3-R4-48_BATAC.463</strain>
    </source>
</reference>